<comment type="cofactor">
    <cofactor evidence="6">
        <name>[2Fe-2S] cluster</name>
        <dbReference type="ChEBI" id="CHEBI:190135"/>
    </cofactor>
</comment>
<sequence length="153" mass="16826">MTTRRDFLSGTVKSVIFAIVSGISAATAYFMYPAGLRTRQLVYCDCMDEDTLPRRGVKRAEYRFELKGKEITAGVFIVNHEGAVYALSPVCTHLGCLVNYNRHKDEFICPCHGGKYDTRGNVIAGPPPAPLTRLPMKVENGRVYIGIVLPAAA</sequence>
<dbReference type="PRINTS" id="PR00162">
    <property type="entry name" value="RIESKE"/>
</dbReference>
<keyword evidence="1" id="KW-0001">2Fe-2S</keyword>
<feature type="transmembrane region" description="Helical" evidence="7">
    <location>
        <begin position="12"/>
        <end position="32"/>
    </location>
</feature>
<keyword evidence="2" id="KW-0479">Metal-binding</keyword>
<evidence type="ECO:0000256" key="5">
    <source>
        <dbReference type="ARBA" id="ARBA00023157"/>
    </source>
</evidence>
<dbReference type="SUPFAM" id="SSF50022">
    <property type="entry name" value="ISP domain"/>
    <property type="match status" value="1"/>
</dbReference>
<dbReference type="EMBL" id="LNQR01000052">
    <property type="protein sequence ID" value="KWT87238.1"/>
    <property type="molecule type" value="Genomic_DNA"/>
</dbReference>
<dbReference type="EC" id="1.10.9.1" evidence="9"/>
<organism evidence="9 10">
    <name type="scientific">Candidatus Magnetominusculus xianensis</name>
    <dbReference type="NCBI Taxonomy" id="1748249"/>
    <lineage>
        <taxon>Bacteria</taxon>
        <taxon>Pseudomonadati</taxon>
        <taxon>Nitrospirota</taxon>
        <taxon>Nitrospiria</taxon>
        <taxon>Nitrospirales</taxon>
        <taxon>Nitrospiraceae</taxon>
        <taxon>Candidatus Magnetominusculus</taxon>
    </lineage>
</organism>
<evidence type="ECO:0000259" key="8">
    <source>
        <dbReference type="PROSITE" id="PS51296"/>
    </source>
</evidence>
<dbReference type="PROSITE" id="PS51318">
    <property type="entry name" value="TAT"/>
    <property type="match status" value="1"/>
</dbReference>
<evidence type="ECO:0000256" key="6">
    <source>
        <dbReference type="ARBA" id="ARBA00034078"/>
    </source>
</evidence>
<evidence type="ECO:0000256" key="4">
    <source>
        <dbReference type="ARBA" id="ARBA00023014"/>
    </source>
</evidence>
<keyword evidence="7" id="KW-0472">Membrane</keyword>
<dbReference type="GO" id="GO:0016491">
    <property type="term" value="F:oxidoreductase activity"/>
    <property type="evidence" value="ECO:0007669"/>
    <property type="project" value="UniProtKB-KW"/>
</dbReference>
<keyword evidence="5" id="KW-1015">Disulfide bond</keyword>
<keyword evidence="10" id="KW-1185">Reference proteome</keyword>
<keyword evidence="4" id="KW-0411">Iron-sulfur</keyword>
<keyword evidence="7" id="KW-0812">Transmembrane</keyword>
<dbReference type="CDD" id="cd03467">
    <property type="entry name" value="Rieske"/>
    <property type="match status" value="1"/>
</dbReference>
<dbReference type="InterPro" id="IPR036922">
    <property type="entry name" value="Rieske_2Fe-2S_sf"/>
</dbReference>
<keyword evidence="9" id="KW-0560">Oxidoreductase</keyword>
<dbReference type="PROSITE" id="PS51296">
    <property type="entry name" value="RIESKE"/>
    <property type="match status" value="1"/>
</dbReference>
<comment type="caution">
    <text evidence="9">The sequence shown here is derived from an EMBL/GenBank/DDBJ whole genome shotgun (WGS) entry which is preliminary data.</text>
</comment>
<evidence type="ECO:0000313" key="9">
    <source>
        <dbReference type="EMBL" id="KWT87238.1"/>
    </source>
</evidence>
<gene>
    <name evidence="9" type="ORF">ASN18_1354</name>
</gene>
<evidence type="ECO:0000313" key="10">
    <source>
        <dbReference type="Proteomes" id="UP000060487"/>
    </source>
</evidence>
<proteinExistence type="predicted"/>
<accession>A0ABR5SHK1</accession>
<dbReference type="Proteomes" id="UP000060487">
    <property type="component" value="Unassembled WGS sequence"/>
</dbReference>
<name>A0ABR5SHK1_9BACT</name>
<dbReference type="InterPro" id="IPR006311">
    <property type="entry name" value="TAT_signal"/>
</dbReference>
<dbReference type="PANTHER" id="PTHR10134">
    <property type="entry name" value="CYTOCHROME B-C1 COMPLEX SUBUNIT RIESKE, MITOCHONDRIAL"/>
    <property type="match status" value="1"/>
</dbReference>
<evidence type="ECO:0000256" key="1">
    <source>
        <dbReference type="ARBA" id="ARBA00022714"/>
    </source>
</evidence>
<dbReference type="InterPro" id="IPR014349">
    <property type="entry name" value="Rieske_Fe-S_prot"/>
</dbReference>
<evidence type="ECO:0000256" key="3">
    <source>
        <dbReference type="ARBA" id="ARBA00023004"/>
    </source>
</evidence>
<reference evidence="9 10" key="1">
    <citation type="submission" date="2015-11" db="EMBL/GenBank/DDBJ databases">
        <authorList>
            <person name="Lin W."/>
        </authorList>
    </citation>
    <scope>NUCLEOTIDE SEQUENCE [LARGE SCALE GENOMIC DNA]</scope>
    <source>
        <strain evidence="9 10">HCH-1</strain>
    </source>
</reference>
<evidence type="ECO:0000256" key="7">
    <source>
        <dbReference type="SAM" id="Phobius"/>
    </source>
</evidence>
<dbReference type="Gene3D" id="2.102.10.10">
    <property type="entry name" value="Rieske [2Fe-2S] iron-sulphur domain"/>
    <property type="match status" value="1"/>
</dbReference>
<dbReference type="InterPro" id="IPR005805">
    <property type="entry name" value="Rieske_Fe-S_prot_C"/>
</dbReference>
<keyword evidence="3" id="KW-0408">Iron</keyword>
<feature type="domain" description="Rieske" evidence="8">
    <location>
        <begin position="54"/>
        <end position="145"/>
    </location>
</feature>
<protein>
    <submittedName>
        <fullName evidence="9">Cytochrome B6</fullName>
        <ecNumber evidence="9">1.10.9.1</ecNumber>
    </submittedName>
</protein>
<dbReference type="Pfam" id="PF00355">
    <property type="entry name" value="Rieske"/>
    <property type="match status" value="1"/>
</dbReference>
<dbReference type="InterPro" id="IPR017941">
    <property type="entry name" value="Rieske_2Fe-2S"/>
</dbReference>
<keyword evidence="7" id="KW-1133">Transmembrane helix</keyword>
<evidence type="ECO:0000256" key="2">
    <source>
        <dbReference type="ARBA" id="ARBA00022723"/>
    </source>
</evidence>